<proteinExistence type="predicted"/>
<sequence>MARDGDEGEPSAAVSRKRLARRSPQHDLRPSVCPTQKCYSHFCLLLWHGATDENKARHFARRPSTGKRREQATDFQPGSEARVHDTGFAPLCHLQFQLKASDGLLALQAFRNSFGGDSSVEILG</sequence>
<evidence type="ECO:0000313" key="2">
    <source>
        <dbReference type="EMBL" id="KAF1969902.1"/>
    </source>
</evidence>
<feature type="compositionally biased region" description="Basic residues" evidence="1">
    <location>
        <begin position="57"/>
        <end position="66"/>
    </location>
</feature>
<feature type="region of interest" description="Disordered" evidence="1">
    <location>
        <begin position="57"/>
        <end position="80"/>
    </location>
</feature>
<dbReference type="EMBL" id="ML976705">
    <property type="protein sequence ID" value="KAF1969902.1"/>
    <property type="molecule type" value="Genomic_DNA"/>
</dbReference>
<evidence type="ECO:0000256" key="1">
    <source>
        <dbReference type="SAM" id="MobiDB-lite"/>
    </source>
</evidence>
<dbReference type="Proteomes" id="UP000800036">
    <property type="component" value="Unassembled WGS sequence"/>
</dbReference>
<accession>A0A6A5V1J2</accession>
<evidence type="ECO:0000313" key="3">
    <source>
        <dbReference type="Proteomes" id="UP000800036"/>
    </source>
</evidence>
<name>A0A6A5V1J2_9PLEO</name>
<keyword evidence="3" id="KW-1185">Reference proteome</keyword>
<reference evidence="2" key="1">
    <citation type="journal article" date="2020" name="Stud. Mycol.">
        <title>101 Dothideomycetes genomes: a test case for predicting lifestyles and emergence of pathogens.</title>
        <authorList>
            <person name="Haridas S."/>
            <person name="Albert R."/>
            <person name="Binder M."/>
            <person name="Bloem J."/>
            <person name="Labutti K."/>
            <person name="Salamov A."/>
            <person name="Andreopoulos B."/>
            <person name="Baker S."/>
            <person name="Barry K."/>
            <person name="Bills G."/>
            <person name="Bluhm B."/>
            <person name="Cannon C."/>
            <person name="Castanera R."/>
            <person name="Culley D."/>
            <person name="Daum C."/>
            <person name="Ezra D."/>
            <person name="Gonzalez J."/>
            <person name="Henrissat B."/>
            <person name="Kuo A."/>
            <person name="Liang C."/>
            <person name="Lipzen A."/>
            <person name="Lutzoni F."/>
            <person name="Magnuson J."/>
            <person name="Mondo S."/>
            <person name="Nolan M."/>
            <person name="Ohm R."/>
            <person name="Pangilinan J."/>
            <person name="Park H.-J."/>
            <person name="Ramirez L."/>
            <person name="Alfaro M."/>
            <person name="Sun H."/>
            <person name="Tritt A."/>
            <person name="Yoshinaga Y."/>
            <person name="Zwiers L.-H."/>
            <person name="Turgeon B."/>
            <person name="Goodwin S."/>
            <person name="Spatafora J."/>
            <person name="Crous P."/>
            <person name="Grigoriev I."/>
        </authorList>
    </citation>
    <scope>NUCLEOTIDE SEQUENCE</scope>
    <source>
        <strain evidence="2">CBS 107.79</strain>
    </source>
</reference>
<dbReference type="AlphaFoldDB" id="A0A6A5V1J2"/>
<protein>
    <submittedName>
        <fullName evidence="2">Uncharacterized protein</fullName>
    </submittedName>
</protein>
<organism evidence="2 3">
    <name type="scientific">Bimuria novae-zelandiae CBS 107.79</name>
    <dbReference type="NCBI Taxonomy" id="1447943"/>
    <lineage>
        <taxon>Eukaryota</taxon>
        <taxon>Fungi</taxon>
        <taxon>Dikarya</taxon>
        <taxon>Ascomycota</taxon>
        <taxon>Pezizomycotina</taxon>
        <taxon>Dothideomycetes</taxon>
        <taxon>Pleosporomycetidae</taxon>
        <taxon>Pleosporales</taxon>
        <taxon>Massarineae</taxon>
        <taxon>Didymosphaeriaceae</taxon>
        <taxon>Bimuria</taxon>
    </lineage>
</organism>
<feature type="region of interest" description="Disordered" evidence="1">
    <location>
        <begin position="1"/>
        <end position="31"/>
    </location>
</feature>
<gene>
    <name evidence="2" type="ORF">BU23DRAFT_651786</name>
</gene>